<evidence type="ECO:0000313" key="2">
    <source>
        <dbReference type="EMBL" id="KAA5464162.1"/>
    </source>
</evidence>
<sequence length="232" mass="26128">MKHWIKKLGALCLMLSVMTSNMSYAVVIPKDLPTIEALIALHKCIKKDEDQALGRVATSFGEQSMVTKGANKFNEVRTTLNTKMSNAHSYLVLAGAISSTANSLYMLVKEYKDFTSNTFKHVKKKPFVGWYYADANVAIAREVKHCYKLYASVAASGINLMKASMDEKLNLVMTLKATIDKARYIVDNANLYCFLITDCGWKPDYIWEILNSNVKDEIANRVINQWNKGYAV</sequence>
<proteinExistence type="predicted"/>
<dbReference type="EMBL" id="VVYP01000007">
    <property type="protein sequence ID" value="KAA5464162.1"/>
    <property type="molecule type" value="Genomic_DNA"/>
</dbReference>
<reference evidence="2 3" key="1">
    <citation type="journal article" date="2019" name="Nat. Med.">
        <title>A library of human gut bacterial isolates paired with longitudinal multiomics data enables mechanistic microbiome research.</title>
        <authorList>
            <person name="Poyet M."/>
            <person name="Groussin M."/>
            <person name="Gibbons S.M."/>
            <person name="Avila-Pacheco J."/>
            <person name="Jiang X."/>
            <person name="Kearney S.M."/>
            <person name="Perrotta A.R."/>
            <person name="Berdy B."/>
            <person name="Zhao S."/>
            <person name="Lieberman T.D."/>
            <person name="Swanson P.K."/>
            <person name="Smith M."/>
            <person name="Roesemann S."/>
            <person name="Alexander J.E."/>
            <person name="Rich S.A."/>
            <person name="Livny J."/>
            <person name="Vlamakis H."/>
            <person name="Clish C."/>
            <person name="Bullock K."/>
            <person name="Deik A."/>
            <person name="Scott J."/>
            <person name="Pierce K.A."/>
            <person name="Xavier R.J."/>
            <person name="Alm E.J."/>
        </authorList>
    </citation>
    <scope>NUCLEOTIDE SEQUENCE [LARGE SCALE GENOMIC DNA]</scope>
    <source>
        <strain evidence="2 3">BIOML-A31</strain>
    </source>
</reference>
<feature type="signal peptide" evidence="1">
    <location>
        <begin position="1"/>
        <end position="25"/>
    </location>
</feature>
<name>A0A6L3KU63_9BACE</name>
<dbReference type="AlphaFoldDB" id="A0A6L3KU63"/>
<comment type="caution">
    <text evidence="2">The sequence shown here is derived from an EMBL/GenBank/DDBJ whole genome shotgun (WGS) entry which is preliminary data.</text>
</comment>
<evidence type="ECO:0000256" key="1">
    <source>
        <dbReference type="SAM" id="SignalP"/>
    </source>
</evidence>
<evidence type="ECO:0000313" key="3">
    <source>
        <dbReference type="Proteomes" id="UP000475905"/>
    </source>
</evidence>
<dbReference type="RefSeq" id="WP_149935147.1">
    <property type="nucleotide sequence ID" value="NZ_CAXSSI010000015.1"/>
</dbReference>
<dbReference type="Proteomes" id="UP000475905">
    <property type="component" value="Unassembled WGS sequence"/>
</dbReference>
<gene>
    <name evidence="2" type="ORF">F2Y36_07955</name>
</gene>
<protein>
    <submittedName>
        <fullName evidence="2">Uncharacterized protein</fullName>
    </submittedName>
</protein>
<keyword evidence="1" id="KW-0732">Signal</keyword>
<accession>A0A6L3KU63</accession>
<feature type="chain" id="PRO_5026829406" evidence="1">
    <location>
        <begin position="26"/>
        <end position="232"/>
    </location>
</feature>
<organism evidence="2 3">
    <name type="scientific">Bacteroides caccae</name>
    <dbReference type="NCBI Taxonomy" id="47678"/>
    <lineage>
        <taxon>Bacteria</taxon>
        <taxon>Pseudomonadati</taxon>
        <taxon>Bacteroidota</taxon>
        <taxon>Bacteroidia</taxon>
        <taxon>Bacteroidales</taxon>
        <taxon>Bacteroidaceae</taxon>
        <taxon>Bacteroides</taxon>
    </lineage>
</organism>